<dbReference type="Proteomes" id="UP001054902">
    <property type="component" value="Unassembled WGS sequence"/>
</dbReference>
<organism evidence="1 2">
    <name type="scientific">Chaetoceros tenuissimus</name>
    <dbReference type="NCBI Taxonomy" id="426638"/>
    <lineage>
        <taxon>Eukaryota</taxon>
        <taxon>Sar</taxon>
        <taxon>Stramenopiles</taxon>
        <taxon>Ochrophyta</taxon>
        <taxon>Bacillariophyta</taxon>
        <taxon>Coscinodiscophyceae</taxon>
        <taxon>Chaetocerotophycidae</taxon>
        <taxon>Chaetocerotales</taxon>
        <taxon>Chaetocerotaceae</taxon>
        <taxon>Chaetoceros</taxon>
    </lineage>
</organism>
<sequence length="736" mass="84692">MAVILESARKRARTEKACIRDSSSGNSRVKEILNSLSSLLNEFPELKFIVDFKNLQGSVETAVVKYEEEEEEEKHTAQVLMNYGQETSPLYSLPDEVLSNCLSFVGKGHYGVVALTSKKLNEIYKGEFGNETAYLEMATSINLASHCIDKLCKSSEEKDEILKAAAVNGNLDILRNAVKDGYDLFPLVALKKKTISPDYNSYEYDNYCDSDEEEFDVYYADDNEIQYIGQPQKVKLSKLVERGHLHVLKYLHEELHYFLGLQRYWQPAIEYGKIEILQWLKNIGIMDDGDLRIGFLDNGSLKSDFNYCECAIKSGNVESLKWLQEVGHYDIADCNSKVLADAIKTKSTEMIRYCFNLRYNGLNSYIVESAIRQTANVEVYRLVYELGYEFSNIETWLGFACLMADLEIIKFFRSISAPWDDDIINDIVEYGSLEMIQYAHEDGCPWTNHGEEYYCLLGSRNCDWSLEKLNYLMDNGCIFDYEHSRSFDLISILQAKKELELLDYFIGKNSGFDNRLFKKIFKSSGKPWCEGLSYLLEKGKDVENFPSLEEVFHQRSEIDGIKYFHALGLPWCLDSTRNTHLLSKIACYNDLEDVKWAYENDCKGGNLVPYVKAEWGQFGIRSSALWKTNRAFFEENELLDETFLEKSGIKKIDPNNVQEIGDAQLDSYCDVPRKSSFFRMDFYSLKNLVAHGYKFSSESVQASVCKEAYERCCEYSQNESNRKRLAMFVGMGVRDL</sequence>
<dbReference type="EMBL" id="BLLK01000022">
    <property type="protein sequence ID" value="GFH46250.1"/>
    <property type="molecule type" value="Genomic_DNA"/>
</dbReference>
<dbReference type="PANTHER" id="PTHR46586">
    <property type="entry name" value="ANKYRIN REPEAT-CONTAINING PROTEIN"/>
    <property type="match status" value="1"/>
</dbReference>
<reference evidence="1 2" key="1">
    <citation type="journal article" date="2021" name="Sci. Rep.">
        <title>The genome of the diatom Chaetoceros tenuissimus carries an ancient integrated fragment of an extant virus.</title>
        <authorList>
            <person name="Hongo Y."/>
            <person name="Kimura K."/>
            <person name="Takaki Y."/>
            <person name="Yoshida Y."/>
            <person name="Baba S."/>
            <person name="Kobayashi G."/>
            <person name="Nagasaki K."/>
            <person name="Hano T."/>
            <person name="Tomaru Y."/>
        </authorList>
    </citation>
    <scope>NUCLEOTIDE SEQUENCE [LARGE SCALE GENOMIC DNA]</scope>
    <source>
        <strain evidence="1 2">NIES-3715</strain>
    </source>
</reference>
<evidence type="ECO:0008006" key="3">
    <source>
        <dbReference type="Google" id="ProtNLM"/>
    </source>
</evidence>
<name>A0AAD3H0V7_9STRA</name>
<protein>
    <recommendedName>
        <fullName evidence="3">F-box domain-containing protein</fullName>
    </recommendedName>
</protein>
<evidence type="ECO:0000313" key="2">
    <source>
        <dbReference type="Proteomes" id="UP001054902"/>
    </source>
</evidence>
<evidence type="ECO:0000313" key="1">
    <source>
        <dbReference type="EMBL" id="GFH46250.1"/>
    </source>
</evidence>
<dbReference type="PANTHER" id="PTHR46586:SF1">
    <property type="entry name" value="ANKYRIN REPEAT-CONTAINING PROTEIN"/>
    <property type="match status" value="1"/>
</dbReference>
<dbReference type="InterPro" id="IPR052050">
    <property type="entry name" value="SecEffector_AnkRepeat"/>
</dbReference>
<keyword evidence="2" id="KW-1185">Reference proteome</keyword>
<dbReference type="SUPFAM" id="SSF140860">
    <property type="entry name" value="Pseudo ankyrin repeat-like"/>
    <property type="match status" value="1"/>
</dbReference>
<gene>
    <name evidence="1" type="ORF">CTEN210_02724</name>
</gene>
<dbReference type="AlphaFoldDB" id="A0AAD3H0V7"/>
<proteinExistence type="predicted"/>
<accession>A0AAD3H0V7</accession>
<comment type="caution">
    <text evidence="1">The sequence shown here is derived from an EMBL/GenBank/DDBJ whole genome shotgun (WGS) entry which is preliminary data.</text>
</comment>